<name>A0ABT7XUV6_9NEIS</name>
<evidence type="ECO:0000256" key="1">
    <source>
        <dbReference type="SAM" id="Phobius"/>
    </source>
</evidence>
<proteinExistence type="predicted"/>
<organism evidence="2 3">
    <name type="scientific">Crenobacter oryzisoli</name>
    <dbReference type="NCBI Taxonomy" id="3056844"/>
    <lineage>
        <taxon>Bacteria</taxon>
        <taxon>Pseudomonadati</taxon>
        <taxon>Pseudomonadota</taxon>
        <taxon>Betaproteobacteria</taxon>
        <taxon>Neisseriales</taxon>
        <taxon>Neisseriaceae</taxon>
        <taxon>Crenobacter</taxon>
    </lineage>
</organism>
<protein>
    <recommendedName>
        <fullName evidence="4">Methyl-accepting chemotaxis protein</fullName>
    </recommendedName>
</protein>
<keyword evidence="1" id="KW-0812">Transmembrane</keyword>
<gene>
    <name evidence="2" type="ORF">QU481_22305</name>
</gene>
<keyword evidence="1" id="KW-1133">Transmembrane helix</keyword>
<sequence>MAISWISAFRAIPWSDVLSATPSIVQGAEKLWHSVKRKQGAPDATEVPAGEAARLQQLEAQVAELHREALATSALIKSLAEQNDQLVHAVEVLRLRTRLLFGAAILMLVGLIVLAGWVLTR</sequence>
<comment type="caution">
    <text evidence="2">The sequence shown here is derived from an EMBL/GenBank/DDBJ whole genome shotgun (WGS) entry which is preliminary data.</text>
</comment>
<evidence type="ECO:0000313" key="2">
    <source>
        <dbReference type="EMBL" id="MDN0077557.1"/>
    </source>
</evidence>
<evidence type="ECO:0000313" key="3">
    <source>
        <dbReference type="Proteomes" id="UP001168540"/>
    </source>
</evidence>
<dbReference type="Proteomes" id="UP001168540">
    <property type="component" value="Unassembled WGS sequence"/>
</dbReference>
<keyword evidence="3" id="KW-1185">Reference proteome</keyword>
<accession>A0ABT7XUV6</accession>
<keyword evidence="1" id="KW-0472">Membrane</keyword>
<evidence type="ECO:0008006" key="4">
    <source>
        <dbReference type="Google" id="ProtNLM"/>
    </source>
</evidence>
<feature type="transmembrane region" description="Helical" evidence="1">
    <location>
        <begin position="99"/>
        <end position="119"/>
    </location>
</feature>
<dbReference type="EMBL" id="JAUEDK010000074">
    <property type="protein sequence ID" value="MDN0077557.1"/>
    <property type="molecule type" value="Genomic_DNA"/>
</dbReference>
<reference evidence="2" key="1">
    <citation type="submission" date="2023-06" db="EMBL/GenBank/DDBJ databases">
        <authorList>
            <person name="Zhang S."/>
        </authorList>
    </citation>
    <scope>NUCLEOTIDE SEQUENCE</scope>
    <source>
        <strain evidence="2">SG2303</strain>
    </source>
</reference>
<dbReference type="RefSeq" id="WP_289832188.1">
    <property type="nucleotide sequence ID" value="NZ_JAUEDK010000074.1"/>
</dbReference>